<dbReference type="Gene3D" id="2.60.40.2700">
    <property type="match status" value="1"/>
</dbReference>
<dbReference type="InterPro" id="IPR026444">
    <property type="entry name" value="Secre_tail"/>
</dbReference>
<reference evidence="3" key="1">
    <citation type="journal article" date="2019" name="Int. J. Syst. Evol. Microbiol.">
        <title>The Global Catalogue of Microorganisms (GCM) 10K type strain sequencing project: providing services to taxonomists for standard genome sequencing and annotation.</title>
        <authorList>
            <consortium name="The Broad Institute Genomics Platform"/>
            <consortium name="The Broad Institute Genome Sequencing Center for Infectious Disease"/>
            <person name="Wu L."/>
            <person name="Ma J."/>
        </authorList>
    </citation>
    <scope>NUCLEOTIDE SEQUENCE [LARGE SCALE GENOMIC DNA]</scope>
    <source>
        <strain evidence="3">CECT 8289</strain>
    </source>
</reference>
<dbReference type="Pfam" id="PF23197">
    <property type="entry name" value="IG_AIR9"/>
    <property type="match status" value="1"/>
</dbReference>
<proteinExistence type="predicted"/>
<dbReference type="Proteomes" id="UP001595907">
    <property type="component" value="Unassembled WGS sequence"/>
</dbReference>
<dbReference type="Gene3D" id="2.60.40.10">
    <property type="entry name" value="Immunoglobulins"/>
    <property type="match status" value="1"/>
</dbReference>
<organism evidence="2 3">
    <name type="scientific">Ferruginibacter yonginensis</name>
    <dbReference type="NCBI Taxonomy" id="1310416"/>
    <lineage>
        <taxon>Bacteria</taxon>
        <taxon>Pseudomonadati</taxon>
        <taxon>Bacteroidota</taxon>
        <taxon>Chitinophagia</taxon>
        <taxon>Chitinophagales</taxon>
        <taxon>Chitinophagaceae</taxon>
        <taxon>Ferruginibacter</taxon>
    </lineage>
</organism>
<accession>A0ABV8QLQ4</accession>
<evidence type="ECO:0000259" key="1">
    <source>
        <dbReference type="Pfam" id="PF23197"/>
    </source>
</evidence>
<protein>
    <submittedName>
        <fullName evidence="2">T9SS type A sorting domain-containing protein</fullName>
    </submittedName>
</protein>
<dbReference type="NCBIfam" id="TIGR04183">
    <property type="entry name" value="Por_Secre_tail"/>
    <property type="match status" value="1"/>
</dbReference>
<evidence type="ECO:0000313" key="3">
    <source>
        <dbReference type="Proteomes" id="UP001595907"/>
    </source>
</evidence>
<name>A0ABV8QLQ4_9BACT</name>
<comment type="caution">
    <text evidence="2">The sequence shown here is derived from an EMBL/GenBank/DDBJ whole genome shotgun (WGS) entry which is preliminary data.</text>
</comment>
<sequence>MKVFFTKKTSIVLIFVLGLLGSSWGQVTIASQDFETTPATPTLTFTNTNGANSTGTNGAGRPANSSLFVSGSRGWQVLNATSTLTFANQSLAGYTNCFVDFRLAGMNANTTVNGIDGADLITVFISVDGGTTYSSELTIGGSAANQFWDFTSTGSTSITYDGNNTPTAVTVTTGATAITTATINIPNVNSQVRVRISMLNNSADERWVIDDVRIRGTVANAAPTASAVAITGTTVVGQTLTGSYTYADAEGNTEGTSTFKWYRANDVAGTGEVAIAGATATTYTLTGADLNKFIRFSVVPVATTGTLTGVETFSGRVGPVTSNNNSTATITVASGFTATPNVPYINFVGTNVLPTSHELARFSLNDVAGATDDGLTTTLTALTLSLSNSAQIERVALYDDANTEIQEIAAAATLNFTGLNIVAPSGSNINFSVRVTYKAAVTDNVQNQVVITSATANTAGTVFAAADAGGAASSIAVDDNRIEVLATQLSFVTNTSNVNVNVAMAPSPSIRAIDAQSNIDLDFVNAISVTQSGSSFAAGATTSVNAVSGVATFSNLIFNIPATGVIINGTAIGLTTTPNSNPFNVSLVTLATDFFRSNSNNTGNGGAWSTASNWQSSSDNVTWITATATPTSTANSITIRSGHNIDITATVNADQLIIESGASLRFSGGNFTLADGTGTDMVVNGTFNRTTANTFIVSGTITVNSGATYIHATNGSSIPTATWDVGSNLNITGMTTTAPTGFGQVFGNVNWNCSGQTNFAIIGNNGAFNPKGLMTVSNTGTRVIELESDGLGSTYNFDGGLTINGGTFVVSYGSSGFAVQEALLNINGNLIVSGTGKFDIAQGPGNIATFGYGASVKITGDITITSSATEAITATATNNYGYIYFDGGTFNHNYVRTSTVASSYVDYEVSTGNTLVLQNNMQLFSASTTLYDNLFVYGTLNTLTNAVVQSSGTASRFAVFSGGTIITANTGGLVGAVAVGGAKTYTAGANYVFNGNTTTPFPPTASAFGSPASLVFNALVTSNRATSITVSGNIDISTNASFTLSPTSNNISLGGIMTIASGGTFDNNGENQITNGGGSIIVNGRFITRDVQGFTGTNTAVPTVPVTLNVGSTVEYAFNGNQAVTTRSDYQNIDITNGGSKTTNNAITPIAGTVKVNAGATLDVGTNTFGGGSTNLTLVTTGKFINGGSGVKPDIGGNYNLGIGSTVEFMGTSATQVRVAPSYYNMIVSGSNVSTSTATATLMFQSGGSFTVTNTGNFKVRNTDGFSGSTNTAVNSNNSPSIVLATGSTIEYVENSNQAITNALPYQNIILSGAGTKTAPAGTLTVLGNFTKNNAASVFNANGGTVAFNGTGAQVFASTNTPSTIKTATTFYDVNIGNTVGGLRIDADSMNIENSLTLGAAAKLDLGTGYVILKSTAAKTAFVAPVLGGATISYSGVGRFEIERYLFAKKSWRSLATPIDPTDPTTVTQAWRENASALTSTGYGTQISGPATYVGTDQTTVRGSLKSFDMNLGDFVEVTNMDATPIYNRSGYFVFVRGDRAVSTTGTTGATTLRMKGKLLVGTQTYTVAGDKFLSVGNPFAARIDMKQAIANTRTGGMVEAFTVWNPNSPGSYNVGAYQTYIKDLSTGDYKLNGIGAVNNFVESGQAVFIQAIGATGSFAIGEGDKVSGSSLVSRGEVASRTGVTVPTLDIALNTNDVNGSSFTADATLVNFGNFNDGIDVMDVKKTFNTADNIAIKANNQYLVAERKTMPQANDTIFLHIASLRTTNYSFEINPSLLGGLGLEALLIDRFLGTSTPVSLTDVSTINFTTTADAASKANNRFAIVFKPAAVLPVTFTTITAERDGGSKQIAVKWHVSTELNINRYEVERSATGTNFITLGNTNPTNNTGSAATYVYHDAAPLAATNYYRVKAISNNGAVQYSAVVKVAALPIANGFVVYPNPVVGNTINLQANQVTKGAYSVQLVNATGQIVYKGAININSDQQSTSIALDAATAPGKYTLVLVGADGKVSVGVVVR</sequence>
<dbReference type="EMBL" id="JBHSCZ010000001">
    <property type="protein sequence ID" value="MFC4261246.1"/>
    <property type="molecule type" value="Genomic_DNA"/>
</dbReference>
<dbReference type="InterPro" id="IPR056284">
    <property type="entry name" value="AIR9-like_A9"/>
</dbReference>
<keyword evidence="3" id="KW-1185">Reference proteome</keyword>
<dbReference type="InterPro" id="IPR013783">
    <property type="entry name" value="Ig-like_fold"/>
</dbReference>
<evidence type="ECO:0000313" key="2">
    <source>
        <dbReference type="EMBL" id="MFC4261246.1"/>
    </source>
</evidence>
<feature type="domain" description="AIR9-like A9" evidence="1">
    <location>
        <begin position="227"/>
        <end position="305"/>
    </location>
</feature>
<gene>
    <name evidence="2" type="ORF">ACFOWM_00020</name>
</gene>
<dbReference type="RefSeq" id="WP_379705233.1">
    <property type="nucleotide sequence ID" value="NZ_JBHSCZ010000001.1"/>
</dbReference>